<keyword evidence="1" id="KW-1133">Transmembrane helix</keyword>
<comment type="caution">
    <text evidence="2">The sequence shown here is derived from an EMBL/GenBank/DDBJ whole genome shotgun (WGS) entry which is preliminary data.</text>
</comment>
<evidence type="ECO:0000313" key="2">
    <source>
        <dbReference type="EMBL" id="EFF41742.1"/>
    </source>
</evidence>
<dbReference type="EMBL" id="ADNC01000006">
    <property type="protein sequence ID" value="EFF41742.1"/>
    <property type="molecule type" value="Genomic_DNA"/>
</dbReference>
<protein>
    <submittedName>
        <fullName evidence="2">Uncharacterized protein</fullName>
    </submittedName>
</protein>
<feature type="non-terminal residue" evidence="2">
    <location>
        <position position="45"/>
    </location>
</feature>
<accession>D4XVA7</accession>
<feature type="transmembrane region" description="Helical" evidence="1">
    <location>
        <begin position="6"/>
        <end position="30"/>
    </location>
</feature>
<name>D4XVA7_9BACT</name>
<evidence type="ECO:0000256" key="1">
    <source>
        <dbReference type="SAM" id="Phobius"/>
    </source>
</evidence>
<sequence>MSTETNLLIALLALSLVILAILLIPVWKLLFNSRVKGTKYNKLGR</sequence>
<dbReference type="STRING" id="747682.MALL_0084"/>
<evidence type="ECO:0000313" key="3">
    <source>
        <dbReference type="Proteomes" id="UP000004757"/>
    </source>
</evidence>
<proteinExistence type="predicted"/>
<reference evidence="2 3" key="1">
    <citation type="submission" date="2010-03" db="EMBL/GenBank/DDBJ databases">
        <authorList>
            <person name="Glass J.I."/>
            <person name="Benders G.A."/>
            <person name="Durkin A.S."/>
            <person name="Farmerie W.G."/>
            <person name="Hlavinka K."/>
            <person name="Hostetler J."/>
            <person name="Jackson J."/>
            <person name="May M.A."/>
            <person name="Miller R.H."/>
            <person name="Paralanov V."/>
            <person name="Radune D."/>
            <person name="Szczypinski B."/>
            <person name="Brown D.R."/>
        </authorList>
    </citation>
    <scope>NUCLEOTIDE SEQUENCE [LARGE SCALE GENOMIC DNA]</scope>
    <source>
        <strain evidence="2 3">A21JP2</strain>
    </source>
</reference>
<keyword evidence="1" id="KW-0472">Membrane</keyword>
<keyword evidence="3" id="KW-1185">Reference proteome</keyword>
<dbReference type="AlphaFoldDB" id="D4XVA7"/>
<keyword evidence="1" id="KW-0812">Transmembrane</keyword>
<gene>
    <name evidence="2" type="ORF">MALL_0084</name>
</gene>
<organism evidence="2 3">
    <name type="scientific">Mycoplasmopsis alligatoris A21JP2</name>
    <dbReference type="NCBI Taxonomy" id="747682"/>
    <lineage>
        <taxon>Bacteria</taxon>
        <taxon>Bacillati</taxon>
        <taxon>Mycoplasmatota</taxon>
        <taxon>Mycoplasmoidales</taxon>
        <taxon>Metamycoplasmataceae</taxon>
        <taxon>Mycoplasmopsis</taxon>
    </lineage>
</organism>
<dbReference type="Proteomes" id="UP000004757">
    <property type="component" value="Unassembled WGS sequence"/>
</dbReference>